<dbReference type="OrthoDB" id="2014701at2759"/>
<feature type="non-terminal residue" evidence="4">
    <location>
        <position position="1"/>
    </location>
</feature>
<feature type="signal peptide" evidence="2">
    <location>
        <begin position="1"/>
        <end position="18"/>
    </location>
</feature>
<gene>
    <name evidence="4" type="ORF">M569_07706</name>
</gene>
<feature type="domain" description="DUF7953" evidence="3">
    <location>
        <begin position="18"/>
        <end position="132"/>
    </location>
</feature>
<keyword evidence="5" id="KW-1185">Reference proteome</keyword>
<feature type="chain" id="PRO_5004549134" description="DUF7953 domain-containing protein" evidence="2">
    <location>
        <begin position="19"/>
        <end position="215"/>
    </location>
</feature>
<sequence length="215" mass="24486">RSEYLLLSFFFFVALISAAVVTLDSIQIFTTHVWLLSKPTVYFQCRGENSTVLPDVKEKDVLYAFKGEESWQQPVTVIQGIKCKRCGFYEEDNILPDEVFDEWEFCASDFVTPDGKYIHFKANEINATFLCPECFSLWKASNPAEPTSGSSKIRSVLIAAACILASCVFFIVSMAAFKCWERRKRQQEQARFLKLFEEVDDAEDELGIGPLSHTV</sequence>
<keyword evidence="1" id="KW-1133">Transmembrane helix</keyword>
<dbReference type="EMBL" id="AUSU01003316">
    <property type="protein sequence ID" value="EPS67074.1"/>
    <property type="molecule type" value="Genomic_DNA"/>
</dbReference>
<reference evidence="4 5" key="1">
    <citation type="journal article" date="2013" name="BMC Genomics">
        <title>The miniature genome of a carnivorous plant Genlisea aurea contains a low number of genes and short non-coding sequences.</title>
        <authorList>
            <person name="Leushkin E.V."/>
            <person name="Sutormin R.A."/>
            <person name="Nabieva E.R."/>
            <person name="Penin A.A."/>
            <person name="Kondrashov A.S."/>
            <person name="Logacheva M.D."/>
        </authorList>
    </citation>
    <scope>NUCLEOTIDE SEQUENCE [LARGE SCALE GENOMIC DNA]</scope>
</reference>
<proteinExistence type="predicted"/>
<keyword evidence="1" id="KW-0812">Transmembrane</keyword>
<dbReference type="PANTHER" id="PTHR33780">
    <property type="entry name" value="EXPRESSED PROTEIN"/>
    <property type="match status" value="1"/>
</dbReference>
<accession>S8CJ81</accession>
<evidence type="ECO:0000256" key="1">
    <source>
        <dbReference type="SAM" id="Phobius"/>
    </source>
</evidence>
<comment type="caution">
    <text evidence="4">The sequence shown here is derived from an EMBL/GenBank/DDBJ whole genome shotgun (WGS) entry which is preliminary data.</text>
</comment>
<dbReference type="AlphaFoldDB" id="S8CJ81"/>
<dbReference type="PANTHER" id="PTHR33780:SF3">
    <property type="entry name" value="EXPRESSED PROTEIN"/>
    <property type="match status" value="1"/>
</dbReference>
<keyword evidence="2" id="KW-0732">Signal</keyword>
<dbReference type="InterPro" id="IPR057713">
    <property type="entry name" value="DUF7953"/>
</dbReference>
<evidence type="ECO:0000256" key="2">
    <source>
        <dbReference type="SAM" id="SignalP"/>
    </source>
</evidence>
<keyword evidence="1" id="KW-0472">Membrane</keyword>
<dbReference type="Proteomes" id="UP000015453">
    <property type="component" value="Unassembled WGS sequence"/>
</dbReference>
<evidence type="ECO:0000313" key="5">
    <source>
        <dbReference type="Proteomes" id="UP000015453"/>
    </source>
</evidence>
<organism evidence="4 5">
    <name type="scientific">Genlisea aurea</name>
    <dbReference type="NCBI Taxonomy" id="192259"/>
    <lineage>
        <taxon>Eukaryota</taxon>
        <taxon>Viridiplantae</taxon>
        <taxon>Streptophyta</taxon>
        <taxon>Embryophyta</taxon>
        <taxon>Tracheophyta</taxon>
        <taxon>Spermatophyta</taxon>
        <taxon>Magnoliopsida</taxon>
        <taxon>eudicotyledons</taxon>
        <taxon>Gunneridae</taxon>
        <taxon>Pentapetalae</taxon>
        <taxon>asterids</taxon>
        <taxon>lamiids</taxon>
        <taxon>Lamiales</taxon>
        <taxon>Lentibulariaceae</taxon>
        <taxon>Genlisea</taxon>
    </lineage>
</organism>
<evidence type="ECO:0000259" key="3">
    <source>
        <dbReference type="Pfam" id="PF25829"/>
    </source>
</evidence>
<evidence type="ECO:0000313" key="4">
    <source>
        <dbReference type="EMBL" id="EPS67074.1"/>
    </source>
</evidence>
<protein>
    <recommendedName>
        <fullName evidence="3">DUF7953 domain-containing protein</fullName>
    </recommendedName>
</protein>
<feature type="transmembrane region" description="Helical" evidence="1">
    <location>
        <begin position="156"/>
        <end position="177"/>
    </location>
</feature>
<dbReference type="Pfam" id="PF25829">
    <property type="entry name" value="DUF7953"/>
    <property type="match status" value="1"/>
</dbReference>
<name>S8CJ81_9LAMI</name>